<gene>
    <name evidence="1" type="ORF">A1OE_923</name>
</gene>
<keyword evidence="2" id="KW-1185">Reference proteome</keyword>
<protein>
    <submittedName>
        <fullName evidence="1">Uncharacterized protein</fullName>
    </submittedName>
</protein>
<reference evidence="1 2" key="1">
    <citation type="journal article" date="2012" name="Proc. Natl. Acad. Sci. U.S.A.">
        <title>Genome streamlining and chemical defense in a coral reef symbiosis.</title>
        <authorList>
            <person name="Kwan J.C."/>
            <person name="Donia M.S."/>
            <person name="Han A.W."/>
            <person name="Hirose E."/>
            <person name="Haygood M.G."/>
            <person name="Schmidt E.W."/>
        </authorList>
    </citation>
    <scope>NUCLEOTIDE SEQUENCE [LARGE SCALE GENOMIC DNA]</scope>
    <source>
        <strain evidence="1 2">L2</strain>
    </source>
</reference>
<dbReference type="Proteomes" id="UP000010077">
    <property type="component" value="Chromosome"/>
</dbReference>
<dbReference type="HOGENOM" id="CLU_3341685_0_0_5"/>
<evidence type="ECO:0000313" key="1">
    <source>
        <dbReference type="EMBL" id="AFX99106.1"/>
    </source>
</evidence>
<dbReference type="AlphaFoldDB" id="K7ZD22"/>
<dbReference type="EMBL" id="CP003539">
    <property type="protein sequence ID" value="AFX99106.1"/>
    <property type="molecule type" value="Genomic_DNA"/>
</dbReference>
<sequence>MLITPRNFRIKYLNLSFSTIERNYTKSALLKKNILYN</sequence>
<name>K7ZD22_9PROT</name>
<evidence type="ECO:0000313" key="2">
    <source>
        <dbReference type="Proteomes" id="UP000010077"/>
    </source>
</evidence>
<proteinExistence type="predicted"/>
<accession>K7ZD22</accession>
<organism evidence="1 2">
    <name type="scientific">Candidatus Endolissoclinum faulkneri L2</name>
    <dbReference type="NCBI Taxonomy" id="1193729"/>
    <lineage>
        <taxon>Bacteria</taxon>
        <taxon>Pseudomonadati</taxon>
        <taxon>Pseudomonadota</taxon>
        <taxon>Alphaproteobacteria</taxon>
        <taxon>Rhodospirillales</taxon>
        <taxon>Rhodospirillaceae</taxon>
        <taxon>Candidatus Endolissoclinum</taxon>
    </lineage>
</organism>
<dbReference type="KEGG" id="thal:A1OE_923"/>